<feature type="region of interest" description="Disordered" evidence="1">
    <location>
        <begin position="223"/>
        <end position="242"/>
    </location>
</feature>
<accession>A0A7J6NJ44</accession>
<sequence length="622" mass="65762">MLVCVNALISTNLASPYAFSRVGWFSLIIASLITGLVGGAVWLQAHLLQSEAVTSYARLRGVGVLNREYGFLAEMLFGPKGRSVITTMIGIQFLLTLIANMVALAEAGSLLFRIDNGYCVLIFAVLSFALSVVPIYEHITSVCAIVTPVALAIGLIGLIIASIARLTEDDQSSLPMIPFYSPAGGVGDFFVLLGVVVFSFSNAFSLPAYGGVVSGPSVKGGSPVRPSSPADTVASAATEESQTTEKSMAVGYSGRRRYFERCLAAALGCSFLYMSVVGVLGMHLCGDSACPPNYLTLLERDQIVIPYGAFVLVYLVYIAYGLVAIPVLMTPLMAVTEATVVRTASVKLRVLWRGLVTVVVCGLAVALQNHLPQLYAVTGCAITIALVFVVPLGFYLLVMRTGSSAVVAGLYVGIIVASAAAILGTVFTKVSDDTDESSIAIAANNGTGAVCERMDRGISLRAFSVTCCNTLISEGFSIPFMFTTAGWASFITQALAAYFAFICIQMLRTALNNEKVKQFGDEKGVPCFERELTFLGEFCGGNSGRGAITLLILFEYFTVLVTDLSAIGICAALIAPAVSADVWIIIFSAISLIMILVPWLREISAVMGVLAVVGILGSMAAW</sequence>
<feature type="transmembrane region" description="Helical" evidence="2">
    <location>
        <begin position="604"/>
        <end position="621"/>
    </location>
</feature>
<feature type="transmembrane region" description="Helical" evidence="2">
    <location>
        <begin position="117"/>
        <end position="136"/>
    </location>
</feature>
<feature type="transmembrane region" description="Helical" evidence="2">
    <location>
        <begin position="179"/>
        <end position="200"/>
    </location>
</feature>
<feature type="transmembrane region" description="Helical" evidence="2">
    <location>
        <begin position="580"/>
        <end position="597"/>
    </location>
</feature>
<keyword evidence="2" id="KW-0812">Transmembrane</keyword>
<organism evidence="3 4">
    <name type="scientific">Perkinsus olseni</name>
    <name type="common">Perkinsus atlanticus</name>
    <dbReference type="NCBI Taxonomy" id="32597"/>
    <lineage>
        <taxon>Eukaryota</taxon>
        <taxon>Sar</taxon>
        <taxon>Alveolata</taxon>
        <taxon>Perkinsozoa</taxon>
        <taxon>Perkinsea</taxon>
        <taxon>Perkinsida</taxon>
        <taxon>Perkinsidae</taxon>
        <taxon>Perkinsus</taxon>
    </lineage>
</organism>
<feature type="transmembrane region" description="Helical" evidence="2">
    <location>
        <begin position="374"/>
        <end position="398"/>
    </location>
</feature>
<keyword evidence="2" id="KW-0472">Membrane</keyword>
<feature type="transmembrane region" description="Helical" evidence="2">
    <location>
        <begin position="550"/>
        <end position="574"/>
    </location>
</feature>
<feature type="non-terminal residue" evidence="3">
    <location>
        <position position="622"/>
    </location>
</feature>
<dbReference type="EMBL" id="JABANP010000339">
    <property type="protein sequence ID" value="KAF4683908.1"/>
    <property type="molecule type" value="Genomic_DNA"/>
</dbReference>
<feature type="transmembrane region" description="Helical" evidence="2">
    <location>
        <begin position="262"/>
        <end position="284"/>
    </location>
</feature>
<feature type="transmembrane region" description="Helical" evidence="2">
    <location>
        <begin position="84"/>
        <end position="105"/>
    </location>
</feature>
<dbReference type="PANTHER" id="PTHR22950:SF702">
    <property type="entry name" value="AMINO ACID TRANSPORTER PROTEIN"/>
    <property type="match status" value="1"/>
</dbReference>
<dbReference type="OrthoDB" id="10440069at2759"/>
<feature type="transmembrane region" description="Helical" evidence="2">
    <location>
        <begin position="350"/>
        <end position="368"/>
    </location>
</feature>
<evidence type="ECO:0000256" key="1">
    <source>
        <dbReference type="SAM" id="MobiDB-lite"/>
    </source>
</evidence>
<feature type="transmembrane region" description="Helical" evidence="2">
    <location>
        <begin position="24"/>
        <end position="43"/>
    </location>
</feature>
<evidence type="ECO:0000313" key="3">
    <source>
        <dbReference type="EMBL" id="KAF4683908.1"/>
    </source>
</evidence>
<feature type="transmembrane region" description="Helical" evidence="2">
    <location>
        <begin position="405"/>
        <end position="427"/>
    </location>
</feature>
<name>A0A7J6NJ44_PEROL</name>
<feature type="transmembrane region" description="Helical" evidence="2">
    <location>
        <begin position="304"/>
        <end position="329"/>
    </location>
</feature>
<proteinExistence type="predicted"/>
<dbReference type="GO" id="GO:0016020">
    <property type="term" value="C:membrane"/>
    <property type="evidence" value="ECO:0007669"/>
    <property type="project" value="TreeGrafter"/>
</dbReference>
<dbReference type="AlphaFoldDB" id="A0A7J6NJ44"/>
<dbReference type="GO" id="GO:0015179">
    <property type="term" value="F:L-amino acid transmembrane transporter activity"/>
    <property type="evidence" value="ECO:0007669"/>
    <property type="project" value="TreeGrafter"/>
</dbReference>
<gene>
    <name evidence="3" type="ORF">FOZ60_008438</name>
</gene>
<feature type="transmembrane region" description="Helical" evidence="2">
    <location>
        <begin position="485"/>
        <end position="507"/>
    </location>
</feature>
<dbReference type="PANTHER" id="PTHR22950">
    <property type="entry name" value="AMINO ACID TRANSPORTER"/>
    <property type="match status" value="1"/>
</dbReference>
<keyword evidence="2" id="KW-1133">Transmembrane helix</keyword>
<protein>
    <submittedName>
        <fullName evidence="3">Uncharacterized protein</fullName>
    </submittedName>
</protein>
<reference evidence="3 4" key="1">
    <citation type="submission" date="2020-04" db="EMBL/GenBank/DDBJ databases">
        <title>Perkinsus olseni comparative genomics.</title>
        <authorList>
            <person name="Bogema D.R."/>
        </authorList>
    </citation>
    <scope>NUCLEOTIDE SEQUENCE [LARGE SCALE GENOMIC DNA]</scope>
    <source>
        <strain evidence="3">00978-12</strain>
    </source>
</reference>
<comment type="caution">
    <text evidence="3">The sequence shown here is derived from an EMBL/GenBank/DDBJ whole genome shotgun (WGS) entry which is preliminary data.</text>
</comment>
<dbReference type="Proteomes" id="UP000541610">
    <property type="component" value="Unassembled WGS sequence"/>
</dbReference>
<evidence type="ECO:0000256" key="2">
    <source>
        <dbReference type="SAM" id="Phobius"/>
    </source>
</evidence>
<evidence type="ECO:0000313" key="4">
    <source>
        <dbReference type="Proteomes" id="UP000541610"/>
    </source>
</evidence>
<feature type="transmembrane region" description="Helical" evidence="2">
    <location>
        <begin position="143"/>
        <end position="167"/>
    </location>
</feature>